<feature type="region of interest" description="Disordered" evidence="1">
    <location>
        <begin position="301"/>
        <end position="428"/>
    </location>
</feature>
<dbReference type="EMBL" id="BLYJ01000020">
    <property type="protein sequence ID" value="GFO88550.1"/>
    <property type="molecule type" value="Genomic_DNA"/>
</dbReference>
<dbReference type="Proteomes" id="UP000620147">
    <property type="component" value="Unassembled WGS sequence"/>
</dbReference>
<proteinExistence type="predicted"/>
<evidence type="ECO:0000313" key="5">
    <source>
        <dbReference type="Proteomes" id="UP000620147"/>
    </source>
</evidence>
<feature type="signal peptide" evidence="3">
    <location>
        <begin position="1"/>
        <end position="23"/>
    </location>
</feature>
<keyword evidence="2" id="KW-0812">Transmembrane</keyword>
<keyword evidence="3" id="KW-0732">Signal</keyword>
<organism evidence="4 5">
    <name type="scientific">Butyricicoccus faecihominis</name>
    <dbReference type="NCBI Taxonomy" id="1712515"/>
    <lineage>
        <taxon>Bacteria</taxon>
        <taxon>Bacillati</taxon>
        <taxon>Bacillota</taxon>
        <taxon>Clostridia</taxon>
        <taxon>Eubacteriales</taxon>
        <taxon>Butyricicoccaceae</taxon>
        <taxon>Butyricicoccus</taxon>
    </lineage>
</organism>
<feature type="compositionally biased region" description="Acidic residues" evidence="1">
    <location>
        <begin position="49"/>
        <end position="63"/>
    </location>
</feature>
<accession>A0ABQ1E0Q4</accession>
<evidence type="ECO:0000313" key="4">
    <source>
        <dbReference type="EMBL" id="GFO88550.1"/>
    </source>
</evidence>
<evidence type="ECO:0000256" key="3">
    <source>
        <dbReference type="SAM" id="SignalP"/>
    </source>
</evidence>
<reference evidence="4 5" key="1">
    <citation type="submission" date="2020-06" db="EMBL/GenBank/DDBJ databases">
        <title>Characterization of fructooligosaccharide metabolism and fructooligosaccharide-degrading enzymes in human commensal butyrate producers.</title>
        <authorList>
            <person name="Tanno H."/>
            <person name="Fujii T."/>
            <person name="Hirano K."/>
            <person name="Maeno S."/>
            <person name="Tonozuka T."/>
            <person name="Sakamoto M."/>
            <person name="Ohkuma M."/>
            <person name="Tochio T."/>
            <person name="Endo A."/>
        </authorList>
    </citation>
    <scope>NUCLEOTIDE SEQUENCE [LARGE SCALE GENOMIC DNA]</scope>
    <source>
        <strain evidence="4 5">JCM 31056</strain>
    </source>
</reference>
<keyword evidence="5" id="KW-1185">Reference proteome</keyword>
<keyword evidence="2" id="KW-0472">Membrane</keyword>
<name>A0ABQ1E0Q4_9FIRM</name>
<protein>
    <recommendedName>
        <fullName evidence="6">Gram-positive cocci surface proteins LPxTG domain-containing protein</fullName>
    </recommendedName>
</protein>
<evidence type="ECO:0008006" key="6">
    <source>
        <dbReference type="Google" id="ProtNLM"/>
    </source>
</evidence>
<dbReference type="RefSeq" id="WP_188886698.1">
    <property type="nucleotide sequence ID" value="NZ_BLYJ01000020.1"/>
</dbReference>
<feature type="region of interest" description="Disordered" evidence="1">
    <location>
        <begin position="31"/>
        <end position="95"/>
    </location>
</feature>
<feature type="chain" id="PRO_5046769719" description="Gram-positive cocci surface proteins LPxTG domain-containing protein" evidence="3">
    <location>
        <begin position="24"/>
        <end position="557"/>
    </location>
</feature>
<keyword evidence="2" id="KW-1133">Transmembrane helix</keyword>
<comment type="caution">
    <text evidence="4">The sequence shown here is derived from an EMBL/GenBank/DDBJ whole genome shotgun (WGS) entry which is preliminary data.</text>
</comment>
<evidence type="ECO:0000256" key="2">
    <source>
        <dbReference type="SAM" id="Phobius"/>
    </source>
</evidence>
<gene>
    <name evidence="4" type="ORF">BUFA31_17140</name>
</gene>
<feature type="transmembrane region" description="Helical" evidence="2">
    <location>
        <begin position="534"/>
        <end position="553"/>
    </location>
</feature>
<sequence>MRAYAKLILPLLCAAACTGAALAYELPDLPEHGAEQPPAVAENQPADTETIEETLEVSDENEENGAIQPSEPDMDSGFLIEPEPEPPESTPEPEPKTIVLTRFDTQVNVDVAAIACGDANALHAFFCDARDGLCGYDADGTPYDFFTGAWELSAVDWNTPGVYDAVAPLLLVDGEDRACFSLAEGVEAPMIRCRVSVQQTGKPEIGEFITARGQMIFPWVLTEEQKAQRDRFTVWLKRENGAWEALTRGISVGTDALKLYPQTCGLISGTTCALQVEYPGGQTGILTFTYDVAPLKHGYSAGSRDGGGEDTYLPDIIQPSPGGSHSGGSHHRPSTSEPAADEPETPSEDAAQAPEPDLPADDESETPAAPEKPETAVPTVPFIAAPSRLEDEATIPTPPVLRGQTESRQPVQRQPAGAPSGEVKQSVAAEPAATVLEQDTADGAVLSGTRLLALIELDEPLTLNKNGIAFSLPVDTLRALELTDADTLAVTLTRSAEGRAQVELRLNGEKIDLPDGMTLTTDEAEAPAEPEQKLPFAAAGAAVLAAVFGLMWWRKHL</sequence>
<evidence type="ECO:0000256" key="1">
    <source>
        <dbReference type="SAM" id="MobiDB-lite"/>
    </source>
</evidence>